<evidence type="ECO:0000256" key="6">
    <source>
        <dbReference type="ARBA" id="ARBA00023136"/>
    </source>
</evidence>
<evidence type="ECO:0000259" key="8">
    <source>
        <dbReference type="Pfam" id="PF00924"/>
    </source>
</evidence>
<dbReference type="InterPro" id="IPR010920">
    <property type="entry name" value="LSM_dom_sf"/>
</dbReference>
<dbReference type="InterPro" id="IPR006685">
    <property type="entry name" value="MscS_channel_2nd"/>
</dbReference>
<dbReference type="SUPFAM" id="SSF82689">
    <property type="entry name" value="Mechanosensitive channel protein MscS (YggB), C-terminal domain"/>
    <property type="match status" value="1"/>
</dbReference>
<name>A0ABW4IDM4_9SPHI</name>
<feature type="domain" description="Mechanosensitive ion channel MscS C-terminal" evidence="9">
    <location>
        <begin position="182"/>
        <end position="262"/>
    </location>
</feature>
<keyword evidence="3" id="KW-1003">Cell membrane</keyword>
<evidence type="ECO:0000259" key="10">
    <source>
        <dbReference type="Pfam" id="PF21088"/>
    </source>
</evidence>
<organism evidence="11 12">
    <name type="scientific">Pseudopedobacter beijingensis</name>
    <dbReference type="NCBI Taxonomy" id="1207056"/>
    <lineage>
        <taxon>Bacteria</taxon>
        <taxon>Pseudomonadati</taxon>
        <taxon>Bacteroidota</taxon>
        <taxon>Sphingobacteriia</taxon>
        <taxon>Sphingobacteriales</taxon>
        <taxon>Sphingobacteriaceae</taxon>
        <taxon>Pseudopedobacter</taxon>
    </lineage>
</organism>
<keyword evidence="5 7" id="KW-1133">Transmembrane helix</keyword>
<dbReference type="InterPro" id="IPR045275">
    <property type="entry name" value="MscS_archaea/bacteria_type"/>
</dbReference>
<dbReference type="InterPro" id="IPR049142">
    <property type="entry name" value="MS_channel_1st"/>
</dbReference>
<comment type="subcellular location">
    <subcellularLocation>
        <location evidence="1">Cell membrane</location>
        <topology evidence="1">Multi-pass membrane protein</topology>
    </subcellularLocation>
</comment>
<dbReference type="SUPFAM" id="SSF50182">
    <property type="entry name" value="Sm-like ribonucleoproteins"/>
    <property type="match status" value="1"/>
</dbReference>
<dbReference type="Gene3D" id="1.10.287.1260">
    <property type="match status" value="1"/>
</dbReference>
<evidence type="ECO:0000256" key="5">
    <source>
        <dbReference type="ARBA" id="ARBA00022989"/>
    </source>
</evidence>
<dbReference type="PANTHER" id="PTHR30221:SF1">
    <property type="entry name" value="SMALL-CONDUCTANCE MECHANOSENSITIVE CHANNEL"/>
    <property type="match status" value="1"/>
</dbReference>
<protein>
    <submittedName>
        <fullName evidence="11">Mechanosensitive ion channel family protein</fullName>
    </submittedName>
</protein>
<reference evidence="12" key="1">
    <citation type="journal article" date="2019" name="Int. J. Syst. Evol. Microbiol.">
        <title>The Global Catalogue of Microorganisms (GCM) 10K type strain sequencing project: providing services to taxonomists for standard genome sequencing and annotation.</title>
        <authorList>
            <consortium name="The Broad Institute Genomics Platform"/>
            <consortium name="The Broad Institute Genome Sequencing Center for Infectious Disease"/>
            <person name="Wu L."/>
            <person name="Ma J."/>
        </authorList>
    </citation>
    <scope>NUCLEOTIDE SEQUENCE [LARGE SCALE GENOMIC DNA]</scope>
    <source>
        <strain evidence="12">CCUG 53762</strain>
    </source>
</reference>
<comment type="caution">
    <text evidence="11">The sequence shown here is derived from an EMBL/GenBank/DDBJ whole genome shotgun (WGS) entry which is preliminary data.</text>
</comment>
<accession>A0ABW4IDM4</accession>
<evidence type="ECO:0000256" key="3">
    <source>
        <dbReference type="ARBA" id="ARBA00022475"/>
    </source>
</evidence>
<evidence type="ECO:0000313" key="12">
    <source>
        <dbReference type="Proteomes" id="UP001597118"/>
    </source>
</evidence>
<dbReference type="Gene3D" id="2.30.30.60">
    <property type="match status" value="1"/>
</dbReference>
<feature type="transmembrane region" description="Helical" evidence="7">
    <location>
        <begin position="92"/>
        <end position="123"/>
    </location>
</feature>
<keyword evidence="4 7" id="KW-0812">Transmembrane</keyword>
<dbReference type="Gene3D" id="3.30.70.100">
    <property type="match status" value="1"/>
</dbReference>
<dbReference type="Pfam" id="PF21082">
    <property type="entry name" value="MS_channel_3rd"/>
    <property type="match status" value="1"/>
</dbReference>
<dbReference type="EMBL" id="JBHUDG010000017">
    <property type="protein sequence ID" value="MFD1630449.1"/>
    <property type="molecule type" value="Genomic_DNA"/>
</dbReference>
<evidence type="ECO:0000259" key="9">
    <source>
        <dbReference type="Pfam" id="PF21082"/>
    </source>
</evidence>
<dbReference type="InterPro" id="IPR023408">
    <property type="entry name" value="MscS_beta-dom_sf"/>
</dbReference>
<keyword evidence="6 7" id="KW-0472">Membrane</keyword>
<feature type="transmembrane region" description="Helical" evidence="7">
    <location>
        <begin position="63"/>
        <end position="86"/>
    </location>
</feature>
<feature type="domain" description="Mechanosensitive ion channel MscS" evidence="8">
    <location>
        <begin position="110"/>
        <end position="175"/>
    </location>
</feature>
<proteinExistence type="inferred from homology"/>
<dbReference type="InterPro" id="IPR011066">
    <property type="entry name" value="MscS_channel_C_sf"/>
</dbReference>
<comment type="similarity">
    <text evidence="2">Belongs to the MscS (TC 1.A.23) family.</text>
</comment>
<dbReference type="Pfam" id="PF21088">
    <property type="entry name" value="MS_channel_1st"/>
    <property type="match status" value="1"/>
</dbReference>
<dbReference type="RefSeq" id="WP_379662826.1">
    <property type="nucleotide sequence ID" value="NZ_JBHUDG010000017.1"/>
</dbReference>
<evidence type="ECO:0000313" key="11">
    <source>
        <dbReference type="EMBL" id="MFD1630449.1"/>
    </source>
</evidence>
<feature type="domain" description="Mechanosensitive ion channel transmembrane helices 2/3" evidence="10">
    <location>
        <begin position="72"/>
        <end position="108"/>
    </location>
</feature>
<dbReference type="Pfam" id="PF00924">
    <property type="entry name" value="MS_channel_2nd"/>
    <property type="match status" value="1"/>
</dbReference>
<evidence type="ECO:0000256" key="2">
    <source>
        <dbReference type="ARBA" id="ARBA00008017"/>
    </source>
</evidence>
<keyword evidence="12" id="KW-1185">Reference proteome</keyword>
<dbReference type="InterPro" id="IPR049278">
    <property type="entry name" value="MS_channel_C"/>
</dbReference>
<dbReference type="InterPro" id="IPR011014">
    <property type="entry name" value="MscS_channel_TM-2"/>
</dbReference>
<dbReference type="SUPFAM" id="SSF82861">
    <property type="entry name" value="Mechanosensitive channel protein MscS (YggB), transmembrane region"/>
    <property type="match status" value="1"/>
</dbReference>
<dbReference type="Proteomes" id="UP001597118">
    <property type="component" value="Unassembled WGS sequence"/>
</dbReference>
<evidence type="ECO:0000256" key="7">
    <source>
        <dbReference type="SAM" id="Phobius"/>
    </source>
</evidence>
<sequence length="279" mass="30707">MNNETLTYLQTIEQFLVTKGTEIGIAIIKATLIWFIGKQIIKLINKAFSAIITKNKVDISLQFFLKSIVHNALTVLLIMTVLTTLGVEMTSFFALLGAAGLAVGMALQGSLANFAGGVLILLLKPFKVGDSIESKGNAGTVSEIQIFHTVIKTFDLKTVIIPNGALYNDVIVNNSIEPARKVQWTFNINYGDDIDLARKTIEEVIFSDKRVIDKKDPFIIISSVSNAGIQFNVRALVKNADFTNVESEKKEEMKLAFDKAGIAKPSTHTNIHLYKKDEA</sequence>
<gene>
    <name evidence="11" type="ORF">ACFSAH_11205</name>
</gene>
<dbReference type="PANTHER" id="PTHR30221">
    <property type="entry name" value="SMALL-CONDUCTANCE MECHANOSENSITIVE CHANNEL"/>
    <property type="match status" value="1"/>
</dbReference>
<evidence type="ECO:0000256" key="1">
    <source>
        <dbReference type="ARBA" id="ARBA00004651"/>
    </source>
</evidence>
<evidence type="ECO:0000256" key="4">
    <source>
        <dbReference type="ARBA" id="ARBA00022692"/>
    </source>
</evidence>